<dbReference type="Gene3D" id="1.10.8.640">
    <property type="entry name" value="Cytochrome C biogenesis protein"/>
    <property type="match status" value="1"/>
</dbReference>
<accession>A0A557P8S3</accession>
<keyword evidence="6" id="KW-0472">Membrane</keyword>
<keyword evidence="4 6" id="KW-0732">Signal</keyword>
<dbReference type="PANTHER" id="PTHR47870:SF2">
    <property type="entry name" value="FORMATE-DEPENDENT NITRITE REDUCTASE COMPLEX SUBUNIT NRFF"/>
    <property type="match status" value="1"/>
</dbReference>
<feature type="transmembrane region" description="Helical" evidence="6">
    <location>
        <begin position="99"/>
        <end position="121"/>
    </location>
</feature>
<dbReference type="EMBL" id="VMKJ01000012">
    <property type="protein sequence ID" value="TVO37066.1"/>
    <property type="molecule type" value="Genomic_DNA"/>
</dbReference>
<dbReference type="CDD" id="cd16378">
    <property type="entry name" value="CcmH_N"/>
    <property type="match status" value="1"/>
</dbReference>
<evidence type="ECO:0000256" key="2">
    <source>
        <dbReference type="ARBA" id="ARBA00022617"/>
    </source>
</evidence>
<evidence type="ECO:0000256" key="4">
    <source>
        <dbReference type="ARBA" id="ARBA00022729"/>
    </source>
</evidence>
<evidence type="ECO:0000256" key="3">
    <source>
        <dbReference type="ARBA" id="ARBA00022723"/>
    </source>
</evidence>
<reference evidence="8 9" key="1">
    <citation type="submission" date="2019-07" db="EMBL/GenBank/DDBJ databases">
        <title>The draft genome sequence of Vibrio algivorus M1486.</title>
        <authorList>
            <person name="Meng X."/>
        </authorList>
    </citation>
    <scope>NUCLEOTIDE SEQUENCE [LARGE SCALE GENOMIC DNA]</scope>
    <source>
        <strain evidence="8 9">M1486</strain>
    </source>
</reference>
<organism evidence="8 9">
    <name type="scientific">Vibrio algivorus</name>
    <dbReference type="NCBI Taxonomy" id="1667024"/>
    <lineage>
        <taxon>Bacteria</taxon>
        <taxon>Pseudomonadati</taxon>
        <taxon>Pseudomonadota</taxon>
        <taxon>Gammaproteobacteria</taxon>
        <taxon>Vibrionales</taxon>
        <taxon>Vibrionaceae</taxon>
        <taxon>Vibrio</taxon>
    </lineage>
</organism>
<name>A0A557P8S3_9VIBR</name>
<dbReference type="AlphaFoldDB" id="A0A557P8S3"/>
<keyword evidence="6" id="KW-0812">Transmembrane</keyword>
<sequence>MANGYAQSTVANDRNSVEVFQFSSIKNQQRAYYLARHLRCPKCQNQNLMESNASIAVDMKYRVFVMVEQGKTDTEVMDFMQQRFGEFVLYKPKLEHKTWLLWFTPIVLLLFLVWVASRLVLKRQPKKD</sequence>
<evidence type="ECO:0000259" key="7">
    <source>
        <dbReference type="Pfam" id="PF03918"/>
    </source>
</evidence>
<evidence type="ECO:0000313" key="9">
    <source>
        <dbReference type="Proteomes" id="UP000319828"/>
    </source>
</evidence>
<dbReference type="InterPro" id="IPR038297">
    <property type="entry name" value="CcmH/CycL/NrfF/Ccl2_sf"/>
</dbReference>
<evidence type="ECO:0000256" key="6">
    <source>
        <dbReference type="RuleBase" id="RU364112"/>
    </source>
</evidence>
<keyword evidence="6" id="KW-1133">Transmembrane helix</keyword>
<dbReference type="GO" id="GO:0017004">
    <property type="term" value="P:cytochrome complex assembly"/>
    <property type="evidence" value="ECO:0007669"/>
    <property type="project" value="UniProtKB-ARBA"/>
</dbReference>
<comment type="function">
    <text evidence="6">Possible subunit of a heme lyase.</text>
</comment>
<gene>
    <name evidence="8" type="ORF">FOF44_07735</name>
</gene>
<keyword evidence="5 6" id="KW-0408">Iron</keyword>
<feature type="domain" description="CcmH/CycL/Ccl2/NrfF N-terminal" evidence="7">
    <location>
        <begin position="16"/>
        <end position="126"/>
    </location>
</feature>
<evidence type="ECO:0000313" key="8">
    <source>
        <dbReference type="EMBL" id="TVO37066.1"/>
    </source>
</evidence>
<keyword evidence="3 6" id="KW-0479">Metal-binding</keyword>
<dbReference type="InterPro" id="IPR051263">
    <property type="entry name" value="C-type_cytochrome_biogenesis"/>
</dbReference>
<evidence type="ECO:0000256" key="5">
    <source>
        <dbReference type="ARBA" id="ARBA00023004"/>
    </source>
</evidence>
<dbReference type="GO" id="GO:0046872">
    <property type="term" value="F:metal ion binding"/>
    <property type="evidence" value="ECO:0007669"/>
    <property type="project" value="UniProtKB-KW"/>
</dbReference>
<evidence type="ECO:0000256" key="1">
    <source>
        <dbReference type="ARBA" id="ARBA00010342"/>
    </source>
</evidence>
<proteinExistence type="inferred from homology"/>
<dbReference type="OrthoDB" id="9804975at2"/>
<keyword evidence="2 6" id="KW-0349">Heme</keyword>
<comment type="caution">
    <text evidence="8">The sequence shown here is derived from an EMBL/GenBank/DDBJ whole genome shotgun (WGS) entry which is preliminary data.</text>
</comment>
<dbReference type="PANTHER" id="PTHR47870">
    <property type="entry name" value="CYTOCHROME C-TYPE BIOGENESIS PROTEIN CCMH"/>
    <property type="match status" value="1"/>
</dbReference>
<dbReference type="Pfam" id="PF03918">
    <property type="entry name" value="CcmH"/>
    <property type="match status" value="1"/>
</dbReference>
<dbReference type="GO" id="GO:0005886">
    <property type="term" value="C:plasma membrane"/>
    <property type="evidence" value="ECO:0007669"/>
    <property type="project" value="TreeGrafter"/>
</dbReference>
<comment type="similarity">
    <text evidence="1 6">Belongs to the CcmH/CycL/Ccl2/NrfF family.</text>
</comment>
<dbReference type="Proteomes" id="UP000319828">
    <property type="component" value="Unassembled WGS sequence"/>
</dbReference>
<protein>
    <recommendedName>
        <fullName evidence="6">Cytochrome c-type biogenesis protein</fullName>
    </recommendedName>
</protein>
<dbReference type="InterPro" id="IPR005616">
    <property type="entry name" value="CcmH/CycL/Ccl2/NrfF_N"/>
</dbReference>
<dbReference type="FunFam" id="1.10.8.640:FF:000001">
    <property type="entry name" value="Cytochrome c-type biogenesis protein"/>
    <property type="match status" value="1"/>
</dbReference>